<dbReference type="InterPro" id="IPR018060">
    <property type="entry name" value="HTH_AraC"/>
</dbReference>
<evidence type="ECO:0000259" key="4">
    <source>
        <dbReference type="PROSITE" id="PS01124"/>
    </source>
</evidence>
<proteinExistence type="predicted"/>
<sequence>MSVVGGPVIRRIVDASRGPERTESLLESVGLAPTAAPLDAAKEAVDSEAYYDLLERVTAHGDDDLPLRYASLLRPDDLGALGLGLKTAPTAQGALQRLVRYILVLSDTLEYELRRGERPTLVMSRPSHRRGAQLANECALAAVVSVLRGITGVHLAPESVTFRHAGPASVADHEAFFGCPVRFDGEANAIAFAPAALRTPTTHADEGLSAYLLAELDQLKRTTEDQSLESRIYAAVTDALPDGVPRRAQVALRLGMSERTLHRRLAEEELSFRSIARAAQLDAAEALLTQTPSSLGEIAFLTGFSDQSAFSRAFKAHTGLTPMAYRSSRDSP</sequence>
<keyword evidence="2" id="KW-0238">DNA-binding</keyword>
<dbReference type="GO" id="GO:0000976">
    <property type="term" value="F:transcription cis-regulatory region binding"/>
    <property type="evidence" value="ECO:0007669"/>
    <property type="project" value="TreeGrafter"/>
</dbReference>
<dbReference type="RefSeq" id="WP_042212798.1">
    <property type="nucleotide sequence ID" value="NZ_BBLU01000002.1"/>
</dbReference>
<dbReference type="InterPro" id="IPR018062">
    <property type="entry name" value="HTH_AraC-typ_CS"/>
</dbReference>
<dbReference type="PANTHER" id="PTHR47894">
    <property type="entry name" value="HTH-TYPE TRANSCRIPTIONAL REGULATOR GADX"/>
    <property type="match status" value="1"/>
</dbReference>
<dbReference type="SMART" id="SM00342">
    <property type="entry name" value="HTH_ARAC"/>
    <property type="match status" value="1"/>
</dbReference>
<keyword evidence="6" id="KW-1185">Reference proteome</keyword>
<dbReference type="InterPro" id="IPR032687">
    <property type="entry name" value="AraC-type_N"/>
</dbReference>
<dbReference type="SUPFAM" id="SSF46689">
    <property type="entry name" value="Homeodomain-like"/>
    <property type="match status" value="1"/>
</dbReference>
<dbReference type="InterPro" id="IPR009057">
    <property type="entry name" value="Homeodomain-like_sf"/>
</dbReference>
<keyword evidence="1" id="KW-0805">Transcription regulation</keyword>
<dbReference type="EMBL" id="FNZI01000001">
    <property type="protein sequence ID" value="SEI95894.1"/>
    <property type="molecule type" value="Genomic_DNA"/>
</dbReference>
<dbReference type="AlphaFoldDB" id="A0A1H6UZ17"/>
<dbReference type="GO" id="GO:0005829">
    <property type="term" value="C:cytosol"/>
    <property type="evidence" value="ECO:0007669"/>
    <property type="project" value="TreeGrafter"/>
</dbReference>
<organism evidence="5 6">
    <name type="scientific">Demequina mangrovi</name>
    <dbReference type="NCBI Taxonomy" id="1043493"/>
    <lineage>
        <taxon>Bacteria</taxon>
        <taxon>Bacillati</taxon>
        <taxon>Actinomycetota</taxon>
        <taxon>Actinomycetes</taxon>
        <taxon>Micrococcales</taxon>
        <taxon>Demequinaceae</taxon>
        <taxon>Demequina</taxon>
    </lineage>
</organism>
<feature type="domain" description="HTH araC/xylS-type" evidence="4">
    <location>
        <begin position="230"/>
        <end position="328"/>
    </location>
</feature>
<dbReference type="InterPro" id="IPR020449">
    <property type="entry name" value="Tscrpt_reg_AraC-type_HTH"/>
</dbReference>
<dbReference type="PROSITE" id="PS00041">
    <property type="entry name" value="HTH_ARAC_FAMILY_1"/>
    <property type="match status" value="1"/>
</dbReference>
<evidence type="ECO:0000256" key="3">
    <source>
        <dbReference type="ARBA" id="ARBA00023163"/>
    </source>
</evidence>
<gene>
    <name evidence="5" type="ORF">SAMN05421637_0548</name>
</gene>
<dbReference type="STRING" id="1043493.SAMN05421637_0548"/>
<dbReference type="Pfam" id="PF12833">
    <property type="entry name" value="HTH_18"/>
    <property type="match status" value="1"/>
</dbReference>
<accession>A0A1H6UZ17</accession>
<dbReference type="PROSITE" id="PS01124">
    <property type="entry name" value="HTH_ARAC_FAMILY_2"/>
    <property type="match status" value="1"/>
</dbReference>
<dbReference type="Pfam" id="PF12625">
    <property type="entry name" value="Arabinose_bd"/>
    <property type="match status" value="1"/>
</dbReference>
<evidence type="ECO:0000256" key="2">
    <source>
        <dbReference type="ARBA" id="ARBA00023125"/>
    </source>
</evidence>
<evidence type="ECO:0000313" key="6">
    <source>
        <dbReference type="Proteomes" id="UP000183315"/>
    </source>
</evidence>
<protein>
    <submittedName>
        <fullName evidence="5">Transcriptional regulator, AraC family</fullName>
    </submittedName>
</protein>
<keyword evidence="3" id="KW-0804">Transcription</keyword>
<reference evidence="6" key="1">
    <citation type="submission" date="2016-10" db="EMBL/GenBank/DDBJ databases">
        <authorList>
            <person name="Varghese N."/>
        </authorList>
    </citation>
    <scope>NUCLEOTIDE SEQUENCE [LARGE SCALE GENOMIC DNA]</scope>
    <source>
        <strain evidence="6">DSM 24868</strain>
    </source>
</reference>
<dbReference type="Proteomes" id="UP000183315">
    <property type="component" value="Unassembled WGS sequence"/>
</dbReference>
<name>A0A1H6UZ17_9MICO</name>
<evidence type="ECO:0000313" key="5">
    <source>
        <dbReference type="EMBL" id="SEI95894.1"/>
    </source>
</evidence>
<dbReference type="Gene3D" id="1.10.10.60">
    <property type="entry name" value="Homeodomain-like"/>
    <property type="match status" value="1"/>
</dbReference>
<dbReference type="GO" id="GO:0003700">
    <property type="term" value="F:DNA-binding transcription factor activity"/>
    <property type="evidence" value="ECO:0007669"/>
    <property type="project" value="InterPro"/>
</dbReference>
<dbReference type="eggNOG" id="COG2207">
    <property type="taxonomic scope" value="Bacteria"/>
</dbReference>
<dbReference type="PRINTS" id="PR00032">
    <property type="entry name" value="HTHARAC"/>
</dbReference>
<evidence type="ECO:0000256" key="1">
    <source>
        <dbReference type="ARBA" id="ARBA00023015"/>
    </source>
</evidence>
<dbReference type="PANTHER" id="PTHR47894:SF4">
    <property type="entry name" value="HTH-TYPE TRANSCRIPTIONAL REGULATOR GADX"/>
    <property type="match status" value="1"/>
</dbReference>